<comment type="subcellular location">
    <subcellularLocation>
        <location evidence="1">Cytoplasm</location>
    </subcellularLocation>
</comment>
<dbReference type="PROSITE" id="PS50005">
    <property type="entry name" value="TPR"/>
    <property type="match status" value="3"/>
</dbReference>
<dbReference type="AlphaFoldDB" id="L8JHQ7"/>
<gene>
    <name evidence="8" type="ORF">C900_00428</name>
</gene>
<reference evidence="8 9" key="1">
    <citation type="submission" date="2012-12" db="EMBL/GenBank/DDBJ databases">
        <title>Genome assembly of Fulvivirga imtechensis AK7.</title>
        <authorList>
            <person name="Nupur N."/>
            <person name="Khatri I."/>
            <person name="Kumar R."/>
            <person name="Subramanian S."/>
            <person name="Pinnaka A."/>
        </authorList>
    </citation>
    <scope>NUCLEOTIDE SEQUENCE [LARGE SCALE GENOMIC DNA]</scope>
    <source>
        <strain evidence="8 9">AK7</strain>
    </source>
</reference>
<proteinExistence type="inferred from homology"/>
<keyword evidence="2" id="KW-0963">Cytoplasm</keyword>
<dbReference type="SMART" id="SM00028">
    <property type="entry name" value="TPR"/>
    <property type="match status" value="5"/>
</dbReference>
<organism evidence="8 9">
    <name type="scientific">Fulvivirga imtechensis AK7</name>
    <dbReference type="NCBI Taxonomy" id="1237149"/>
    <lineage>
        <taxon>Bacteria</taxon>
        <taxon>Pseudomonadati</taxon>
        <taxon>Bacteroidota</taxon>
        <taxon>Cytophagia</taxon>
        <taxon>Cytophagales</taxon>
        <taxon>Fulvivirgaceae</taxon>
        <taxon>Fulvivirga</taxon>
    </lineage>
</organism>
<feature type="transmembrane region" description="Helical" evidence="7">
    <location>
        <begin position="366"/>
        <end position="388"/>
    </location>
</feature>
<dbReference type="Pfam" id="PF13181">
    <property type="entry name" value="TPR_8"/>
    <property type="match status" value="1"/>
</dbReference>
<evidence type="ECO:0000256" key="2">
    <source>
        <dbReference type="ARBA" id="ARBA00022490"/>
    </source>
</evidence>
<keyword evidence="7" id="KW-0472">Membrane</keyword>
<dbReference type="EMBL" id="AMZN01000116">
    <property type="protein sequence ID" value="ELR68396.1"/>
    <property type="molecule type" value="Genomic_DNA"/>
</dbReference>
<keyword evidence="3" id="KW-0677">Repeat</keyword>
<dbReference type="Proteomes" id="UP000011135">
    <property type="component" value="Unassembled WGS sequence"/>
</dbReference>
<dbReference type="PANTHER" id="PTHR46630">
    <property type="entry name" value="TETRATRICOPEPTIDE REPEAT PROTEIN 29"/>
    <property type="match status" value="1"/>
</dbReference>
<keyword evidence="9" id="KW-1185">Reference proteome</keyword>
<feature type="repeat" description="TPR" evidence="6">
    <location>
        <begin position="135"/>
        <end position="168"/>
    </location>
</feature>
<accession>L8JHQ7</accession>
<evidence type="ECO:0000313" key="8">
    <source>
        <dbReference type="EMBL" id="ELR68396.1"/>
    </source>
</evidence>
<dbReference type="PANTHER" id="PTHR46630:SF1">
    <property type="entry name" value="TETRATRICOPEPTIDE REPEAT PROTEIN 29"/>
    <property type="match status" value="1"/>
</dbReference>
<feature type="repeat" description="TPR" evidence="6">
    <location>
        <begin position="175"/>
        <end position="208"/>
    </location>
</feature>
<keyword evidence="7" id="KW-0812">Transmembrane</keyword>
<name>L8JHQ7_9BACT</name>
<evidence type="ECO:0000256" key="1">
    <source>
        <dbReference type="ARBA" id="ARBA00004496"/>
    </source>
</evidence>
<evidence type="ECO:0000256" key="7">
    <source>
        <dbReference type="SAM" id="Phobius"/>
    </source>
</evidence>
<dbReference type="SUPFAM" id="SSF48452">
    <property type="entry name" value="TPR-like"/>
    <property type="match status" value="1"/>
</dbReference>
<comment type="caution">
    <text evidence="8">The sequence shown here is derived from an EMBL/GenBank/DDBJ whole genome shotgun (WGS) entry which is preliminary data.</text>
</comment>
<evidence type="ECO:0000256" key="3">
    <source>
        <dbReference type="ARBA" id="ARBA00022737"/>
    </source>
</evidence>
<keyword evidence="7" id="KW-1133">Transmembrane helix</keyword>
<dbReference type="InterPro" id="IPR019734">
    <property type="entry name" value="TPR_rpt"/>
</dbReference>
<dbReference type="RefSeq" id="WP_009583345.1">
    <property type="nucleotide sequence ID" value="NZ_AMZN01000116.1"/>
</dbReference>
<comment type="similarity">
    <text evidence="5">Belongs to the Rap family.</text>
</comment>
<dbReference type="OrthoDB" id="638548at2"/>
<dbReference type="eggNOG" id="COG0457">
    <property type="taxonomic scope" value="Bacteria"/>
</dbReference>
<evidence type="ECO:0000313" key="9">
    <source>
        <dbReference type="Proteomes" id="UP000011135"/>
    </source>
</evidence>
<dbReference type="InterPro" id="IPR051476">
    <property type="entry name" value="Bac_ResReg_Asp_Phosphatase"/>
</dbReference>
<dbReference type="InterPro" id="IPR011990">
    <property type="entry name" value="TPR-like_helical_dom_sf"/>
</dbReference>
<evidence type="ECO:0000256" key="5">
    <source>
        <dbReference type="ARBA" id="ARBA00038253"/>
    </source>
</evidence>
<dbReference type="Pfam" id="PF13424">
    <property type="entry name" value="TPR_12"/>
    <property type="match status" value="1"/>
</dbReference>
<protein>
    <submittedName>
        <fullName evidence="8">TPR repeat protein</fullName>
    </submittedName>
</protein>
<feature type="repeat" description="TPR" evidence="6">
    <location>
        <begin position="212"/>
        <end position="245"/>
    </location>
</feature>
<sequence length="418" mass="48639">MPRIILNVLFLFGSFALTGQDLDALYDSALIALDLELAHEVKDLAVESQDLEMLAKAYYLIGYIEKNNSNFSESISAMMEAYILFRELDDQPKMANAQEGLAYIYSNTGLPEAAIKCLKNALDIRKQLKDSVAMSRIYYNLGYEQRDAKKYDSAIICFNQTIEIARSLENNEDLYLCYNNIGAVYQEKGDYDQCTWYYNKALEFDSSIKYKAMIFNNLGNTSLDRADSVQAGEYFRKALKLDTNHIKPRTLVYLNQNLSLLYESRSPDSAIYFREKALHHLGSNYWEMGLSDQYYSACKKLEELYERVGNFEKAKYYDSLQDTFNTSLVKLHKELNGINIRYQIEAANKKRLDAKTRELEERGQTLVYIIILLGVLFISLIIAFWLYYKYKKRSVFIYDRVQKAYQSLEKKEEIKKPL</sequence>
<evidence type="ECO:0000256" key="4">
    <source>
        <dbReference type="ARBA" id="ARBA00022803"/>
    </source>
</evidence>
<dbReference type="GO" id="GO:0005737">
    <property type="term" value="C:cytoplasm"/>
    <property type="evidence" value="ECO:0007669"/>
    <property type="project" value="UniProtKB-SubCell"/>
</dbReference>
<keyword evidence="4 6" id="KW-0802">TPR repeat</keyword>
<dbReference type="STRING" id="1237149.C900_00428"/>
<dbReference type="Gene3D" id="1.25.40.10">
    <property type="entry name" value="Tetratricopeptide repeat domain"/>
    <property type="match status" value="2"/>
</dbReference>
<evidence type="ECO:0000256" key="6">
    <source>
        <dbReference type="PROSITE-ProRule" id="PRU00339"/>
    </source>
</evidence>